<dbReference type="Proteomes" id="UP000663864">
    <property type="component" value="Unassembled WGS sequence"/>
</dbReference>
<comment type="caution">
    <text evidence="2">The sequence shown here is derived from an EMBL/GenBank/DDBJ whole genome shotgun (WGS) entry which is preliminary data.</text>
</comment>
<dbReference type="AlphaFoldDB" id="A0A813X837"/>
<evidence type="ECO:0000313" key="2">
    <source>
        <dbReference type="EMBL" id="CAF0869173.1"/>
    </source>
</evidence>
<accession>A0A813X837</accession>
<dbReference type="InterPro" id="IPR002048">
    <property type="entry name" value="EF_hand_dom"/>
</dbReference>
<dbReference type="GO" id="GO:0005509">
    <property type="term" value="F:calcium ion binding"/>
    <property type="evidence" value="ECO:0007669"/>
    <property type="project" value="InterPro"/>
</dbReference>
<dbReference type="PROSITE" id="PS50222">
    <property type="entry name" value="EF_HAND_2"/>
    <property type="match status" value="1"/>
</dbReference>
<feature type="domain" description="EF-hand" evidence="1">
    <location>
        <begin position="2"/>
        <end position="37"/>
    </location>
</feature>
<protein>
    <recommendedName>
        <fullName evidence="1">EF-hand domain-containing protein</fullName>
    </recommendedName>
</protein>
<dbReference type="PROSITE" id="PS00018">
    <property type="entry name" value="EF_HAND_1"/>
    <property type="match status" value="1"/>
</dbReference>
<reference evidence="2" key="1">
    <citation type="submission" date="2021-02" db="EMBL/GenBank/DDBJ databases">
        <authorList>
            <person name="Nowell W R."/>
        </authorList>
    </citation>
    <scope>NUCLEOTIDE SEQUENCE</scope>
</reference>
<evidence type="ECO:0000259" key="1">
    <source>
        <dbReference type="PROSITE" id="PS50222"/>
    </source>
</evidence>
<dbReference type="EMBL" id="CAJNOT010000156">
    <property type="protein sequence ID" value="CAF0869173.1"/>
    <property type="molecule type" value="Genomic_DNA"/>
</dbReference>
<gene>
    <name evidence="2" type="ORF">ZHD862_LOCUS5792</name>
</gene>
<evidence type="ECO:0000313" key="3">
    <source>
        <dbReference type="Proteomes" id="UP000663864"/>
    </source>
</evidence>
<sequence length="406" mass="45337">MSNYDTTRDLFAQIDTNRDGIIDQGEFRKWVSNPEGLPYSSYVPSTSGYNLNDYPTSRFDRDNYGYSRLGAPDYPTDNYGSYGTTTVPRELTEDTVIHTRSLEETNEYLERSGLNVYKDCNPQIIRRATNECPITCEQRIAVRYLQPPTVPEPGPLIIKEMRPPQPPPPRPLVIRQHASCVSTPPPLILRERPPTPPRCIGSETDVCYFTVTRCLPAIPVPPRSVVIECLPSLPAKPRDIIIERWLPYKSLAQRRTIIQRACPPIVYPAPRHTIVIYGAVESRIVRKFEKLGVVQENPADYIARYGASLVDSVTLVQLARNAGVTEDISVPASSSSIYTSRRGNTVHFDRPNETSTRFTNVSNANYSSSPSNLLRDSALAASDTVIQSGGYGGDSSYIVTGTNRYE</sequence>
<organism evidence="2 3">
    <name type="scientific">Rotaria sordida</name>
    <dbReference type="NCBI Taxonomy" id="392033"/>
    <lineage>
        <taxon>Eukaryota</taxon>
        <taxon>Metazoa</taxon>
        <taxon>Spiralia</taxon>
        <taxon>Gnathifera</taxon>
        <taxon>Rotifera</taxon>
        <taxon>Eurotatoria</taxon>
        <taxon>Bdelloidea</taxon>
        <taxon>Philodinida</taxon>
        <taxon>Philodinidae</taxon>
        <taxon>Rotaria</taxon>
    </lineage>
</organism>
<dbReference type="InterPro" id="IPR018247">
    <property type="entry name" value="EF_Hand_1_Ca_BS"/>
</dbReference>
<name>A0A813X837_9BILA</name>
<proteinExistence type="predicted"/>